<proteinExistence type="predicted"/>
<sequence length="66" mass="7410">MNDKYLGMTVNERLFVSGLMDEFDNAVKKKDISVIISILKKIGLEEESIKPILDSLMHKKVGNASN</sequence>
<dbReference type="RefSeq" id="WP_025004927.1">
    <property type="nucleotide sequence ID" value="NZ_UGTF01000002.1"/>
</dbReference>
<organism evidence="1 2">
    <name type="scientific">Porphyromonas macacae</name>
    <dbReference type="NCBI Taxonomy" id="28115"/>
    <lineage>
        <taxon>Bacteria</taxon>
        <taxon>Pseudomonadati</taxon>
        <taxon>Bacteroidota</taxon>
        <taxon>Bacteroidia</taxon>
        <taxon>Bacteroidales</taxon>
        <taxon>Porphyromonadaceae</taxon>
        <taxon>Porphyromonas</taxon>
    </lineage>
</organism>
<dbReference type="EMBL" id="UGTF01000002">
    <property type="protein sequence ID" value="SUB88697.1"/>
    <property type="molecule type" value="Genomic_DNA"/>
</dbReference>
<accession>A0A379E7J9</accession>
<reference evidence="1 2" key="1">
    <citation type="submission" date="2018-06" db="EMBL/GenBank/DDBJ databases">
        <authorList>
            <consortium name="Pathogen Informatics"/>
            <person name="Doyle S."/>
        </authorList>
    </citation>
    <scope>NUCLEOTIDE SEQUENCE [LARGE SCALE GENOMIC DNA]</scope>
    <source>
        <strain evidence="1 2">NCTC11632</strain>
    </source>
</reference>
<gene>
    <name evidence="1" type="ORF">NCTC11632_00769</name>
</gene>
<evidence type="ECO:0000313" key="1">
    <source>
        <dbReference type="EMBL" id="SUB88697.1"/>
    </source>
</evidence>
<name>A0A379E7J9_9PORP</name>
<dbReference type="AlphaFoldDB" id="A0A379E7J9"/>
<dbReference type="Proteomes" id="UP000254156">
    <property type="component" value="Unassembled WGS sequence"/>
</dbReference>
<protein>
    <submittedName>
        <fullName evidence="1">Uncharacterized protein</fullName>
    </submittedName>
</protein>
<evidence type="ECO:0000313" key="2">
    <source>
        <dbReference type="Proteomes" id="UP000254156"/>
    </source>
</evidence>